<organism evidence="13 14">
    <name type="scientific">Actinopolyspora saharensis</name>
    <dbReference type="NCBI Taxonomy" id="995062"/>
    <lineage>
        <taxon>Bacteria</taxon>
        <taxon>Bacillati</taxon>
        <taxon>Actinomycetota</taxon>
        <taxon>Actinomycetes</taxon>
        <taxon>Actinopolysporales</taxon>
        <taxon>Actinopolysporaceae</taxon>
        <taxon>Actinopolyspora</taxon>
    </lineage>
</organism>
<keyword evidence="14" id="KW-1185">Reference proteome</keyword>
<sequence>MRSVTPDLLTTGGGNAMTSGSSANGQHDLLGYALERRYRVDSVIARGGMSTVYRGVDTRLDRPVALKVMDSRYSGDQSFTERFEREARAAARLHHPNIVAVYDQGVDPGAHGDHHVYLVMQLVDGGTLRDLLRQREQLAPSVALSVLEAVLSALSAAHQAEMIHRDIKPENVLIGSGGSVQVADFGLVRAAAGSGTTGDSVILGTVAYLSPEQVTSGAADARSDVYAAGTVLYELLTGSPPFTGDTALSVAYRHVNSEVDAPSGHVPGLPQRLDELVMRLTSRDPAQRPVDGAAALAELRGVRAELGLAAAPVPEPAPRADEQRAEGDGPPTERLSPVTATSSEGSGPGGPRGTRALLRPGAEPPSGADESAGETTSEFAAVPASGTGEDRRGRAGRGRGRVLTALAVAVVLIGALVAGGSWLWSGSSYVEVPELAGRPVAEAKQALNSAELEPHVSRSFHNTVPENTVISSAPEGGTRIRTGDRVDLRVSRGRPTVPEIRAGSRVSEVQSKLRNAQLSPEVDSSAERYHDSVPEGRVIGVEPSSGTEVATESPVRIIVSKGPAPEPVPDVGGAERQQAMQALREAGFEPYVAGHEFADGVPRNHVVRTDPSAGTKVQTSGSPRIGVVLSNAVSVPNFSGKQLSEARDQAEQAGLKLKVHSLIGRDDGRVFGQYPVAGSTVEQGSEVRVTVF</sequence>
<dbReference type="FunFam" id="1.10.510.10:FF:000021">
    <property type="entry name" value="Serine/threonine protein kinase"/>
    <property type="match status" value="1"/>
</dbReference>
<evidence type="ECO:0000256" key="5">
    <source>
        <dbReference type="ARBA" id="ARBA00022777"/>
    </source>
</evidence>
<keyword evidence="10" id="KW-0812">Transmembrane</keyword>
<dbReference type="SMART" id="SM00220">
    <property type="entry name" value="S_TKc"/>
    <property type="match status" value="1"/>
</dbReference>
<dbReference type="InterPro" id="IPR005543">
    <property type="entry name" value="PASTA_dom"/>
</dbReference>
<dbReference type="PROSITE" id="PS00108">
    <property type="entry name" value="PROTEIN_KINASE_ST"/>
    <property type="match status" value="1"/>
</dbReference>
<evidence type="ECO:0000256" key="10">
    <source>
        <dbReference type="SAM" id="Phobius"/>
    </source>
</evidence>
<dbReference type="STRING" id="995062.SAMN04489718_0054"/>
<keyword evidence="10" id="KW-1133">Transmembrane helix</keyword>
<feature type="region of interest" description="Disordered" evidence="9">
    <location>
        <begin position="1"/>
        <end position="22"/>
    </location>
</feature>
<reference evidence="14" key="1">
    <citation type="submission" date="2016-10" db="EMBL/GenBank/DDBJ databases">
        <authorList>
            <person name="Varghese N."/>
            <person name="Submissions S."/>
        </authorList>
    </citation>
    <scope>NUCLEOTIDE SEQUENCE [LARGE SCALE GENOMIC DNA]</scope>
    <source>
        <strain evidence="14">DSM 45459</strain>
    </source>
</reference>
<dbReference type="InterPro" id="IPR008271">
    <property type="entry name" value="Ser/Thr_kinase_AS"/>
</dbReference>
<evidence type="ECO:0000313" key="14">
    <source>
        <dbReference type="Proteomes" id="UP000199301"/>
    </source>
</evidence>
<evidence type="ECO:0000256" key="1">
    <source>
        <dbReference type="ARBA" id="ARBA00012513"/>
    </source>
</evidence>
<dbReference type="Pfam" id="PF00069">
    <property type="entry name" value="Pkinase"/>
    <property type="match status" value="1"/>
</dbReference>
<dbReference type="SUPFAM" id="SSF54184">
    <property type="entry name" value="Penicillin-binding protein 2x (pbp-2x), c-terminal domain"/>
    <property type="match status" value="1"/>
</dbReference>
<keyword evidence="5 13" id="KW-0418">Kinase</keyword>
<feature type="domain" description="PASTA" evidence="12">
    <location>
        <begin position="426"/>
        <end position="492"/>
    </location>
</feature>
<dbReference type="EC" id="2.7.11.1" evidence="1"/>
<feature type="transmembrane region" description="Helical" evidence="10">
    <location>
        <begin position="402"/>
        <end position="424"/>
    </location>
</feature>
<feature type="domain" description="Protein kinase" evidence="11">
    <location>
        <begin position="38"/>
        <end position="306"/>
    </location>
</feature>
<keyword evidence="4" id="KW-0547">Nucleotide-binding</keyword>
<dbReference type="AlphaFoldDB" id="A0A1H0XVX0"/>
<dbReference type="GO" id="GO:0045717">
    <property type="term" value="P:negative regulation of fatty acid biosynthetic process"/>
    <property type="evidence" value="ECO:0007669"/>
    <property type="project" value="UniProtKB-ARBA"/>
</dbReference>
<dbReference type="FunFam" id="3.30.200.20:FF:000035">
    <property type="entry name" value="Serine/threonine protein kinase Stk1"/>
    <property type="match status" value="1"/>
</dbReference>
<dbReference type="Gene3D" id="1.10.510.10">
    <property type="entry name" value="Transferase(Phosphotransferase) domain 1"/>
    <property type="match status" value="1"/>
</dbReference>
<name>A0A1H0XVX0_9ACTN</name>
<comment type="catalytic activity">
    <reaction evidence="8">
        <text>L-seryl-[protein] + ATP = O-phospho-L-seryl-[protein] + ADP + H(+)</text>
        <dbReference type="Rhea" id="RHEA:17989"/>
        <dbReference type="Rhea" id="RHEA-COMP:9863"/>
        <dbReference type="Rhea" id="RHEA-COMP:11604"/>
        <dbReference type="ChEBI" id="CHEBI:15378"/>
        <dbReference type="ChEBI" id="CHEBI:29999"/>
        <dbReference type="ChEBI" id="CHEBI:30616"/>
        <dbReference type="ChEBI" id="CHEBI:83421"/>
        <dbReference type="ChEBI" id="CHEBI:456216"/>
        <dbReference type="EC" id="2.7.11.1"/>
    </reaction>
</comment>
<dbReference type="PROSITE" id="PS50011">
    <property type="entry name" value="PROTEIN_KINASE_DOM"/>
    <property type="match status" value="1"/>
</dbReference>
<dbReference type="SMART" id="SM00740">
    <property type="entry name" value="PASTA"/>
    <property type="match status" value="4"/>
</dbReference>
<evidence type="ECO:0000256" key="3">
    <source>
        <dbReference type="ARBA" id="ARBA00022679"/>
    </source>
</evidence>
<evidence type="ECO:0000256" key="4">
    <source>
        <dbReference type="ARBA" id="ARBA00022741"/>
    </source>
</evidence>
<feature type="domain" description="PASTA" evidence="12">
    <location>
        <begin position="632"/>
        <end position="692"/>
    </location>
</feature>
<dbReference type="GO" id="GO:0005524">
    <property type="term" value="F:ATP binding"/>
    <property type="evidence" value="ECO:0007669"/>
    <property type="project" value="UniProtKB-KW"/>
</dbReference>
<proteinExistence type="predicted"/>
<dbReference type="EMBL" id="FNKO01000001">
    <property type="protein sequence ID" value="SDQ07084.1"/>
    <property type="molecule type" value="Genomic_DNA"/>
</dbReference>
<dbReference type="CDD" id="cd06577">
    <property type="entry name" value="PASTA_pknB"/>
    <property type="match status" value="4"/>
</dbReference>
<comment type="catalytic activity">
    <reaction evidence="7">
        <text>L-threonyl-[protein] + ATP = O-phospho-L-threonyl-[protein] + ADP + H(+)</text>
        <dbReference type="Rhea" id="RHEA:46608"/>
        <dbReference type="Rhea" id="RHEA-COMP:11060"/>
        <dbReference type="Rhea" id="RHEA-COMP:11605"/>
        <dbReference type="ChEBI" id="CHEBI:15378"/>
        <dbReference type="ChEBI" id="CHEBI:30013"/>
        <dbReference type="ChEBI" id="CHEBI:30616"/>
        <dbReference type="ChEBI" id="CHEBI:61977"/>
        <dbReference type="ChEBI" id="CHEBI:456216"/>
        <dbReference type="EC" id="2.7.11.1"/>
    </reaction>
</comment>
<evidence type="ECO:0000259" key="12">
    <source>
        <dbReference type="PROSITE" id="PS51178"/>
    </source>
</evidence>
<dbReference type="InterPro" id="IPR011009">
    <property type="entry name" value="Kinase-like_dom_sf"/>
</dbReference>
<dbReference type="Proteomes" id="UP000199301">
    <property type="component" value="Unassembled WGS sequence"/>
</dbReference>
<dbReference type="GO" id="GO:0004674">
    <property type="term" value="F:protein serine/threonine kinase activity"/>
    <property type="evidence" value="ECO:0007669"/>
    <property type="project" value="UniProtKB-KW"/>
</dbReference>
<dbReference type="CDD" id="cd14014">
    <property type="entry name" value="STKc_PknB_like"/>
    <property type="match status" value="1"/>
</dbReference>
<evidence type="ECO:0000256" key="7">
    <source>
        <dbReference type="ARBA" id="ARBA00047899"/>
    </source>
</evidence>
<dbReference type="Gene3D" id="3.30.200.20">
    <property type="entry name" value="Phosphorylase Kinase, domain 1"/>
    <property type="match status" value="1"/>
</dbReference>
<keyword evidence="10" id="KW-0472">Membrane</keyword>
<evidence type="ECO:0000256" key="6">
    <source>
        <dbReference type="ARBA" id="ARBA00022840"/>
    </source>
</evidence>
<accession>A0A1H0XVX0</accession>
<evidence type="ECO:0000256" key="9">
    <source>
        <dbReference type="SAM" id="MobiDB-lite"/>
    </source>
</evidence>
<feature type="domain" description="PASTA" evidence="12">
    <location>
        <begin position="562"/>
        <end position="631"/>
    </location>
</feature>
<evidence type="ECO:0000256" key="2">
    <source>
        <dbReference type="ARBA" id="ARBA00022527"/>
    </source>
</evidence>
<dbReference type="PANTHER" id="PTHR43289:SF34">
    <property type="entry name" value="SERINE_THREONINE-PROTEIN KINASE YBDM-RELATED"/>
    <property type="match status" value="1"/>
</dbReference>
<dbReference type="Gene3D" id="3.30.10.20">
    <property type="match status" value="4"/>
</dbReference>
<dbReference type="SUPFAM" id="SSF56112">
    <property type="entry name" value="Protein kinase-like (PK-like)"/>
    <property type="match status" value="1"/>
</dbReference>
<keyword evidence="6" id="KW-0067">ATP-binding</keyword>
<dbReference type="PROSITE" id="PS51178">
    <property type="entry name" value="PASTA"/>
    <property type="match status" value="4"/>
</dbReference>
<dbReference type="InterPro" id="IPR000719">
    <property type="entry name" value="Prot_kinase_dom"/>
</dbReference>
<feature type="domain" description="PASTA" evidence="12">
    <location>
        <begin position="493"/>
        <end position="561"/>
    </location>
</feature>
<keyword evidence="2 13" id="KW-0723">Serine/threonine-protein kinase</keyword>
<gene>
    <name evidence="13" type="ORF">SAMN04489718_0054</name>
</gene>
<dbReference type="Pfam" id="PF03793">
    <property type="entry name" value="PASTA"/>
    <property type="match status" value="4"/>
</dbReference>
<dbReference type="PANTHER" id="PTHR43289">
    <property type="entry name" value="MITOGEN-ACTIVATED PROTEIN KINASE KINASE KINASE 20-RELATED"/>
    <property type="match status" value="1"/>
</dbReference>
<feature type="region of interest" description="Disordered" evidence="9">
    <location>
        <begin position="309"/>
        <end position="397"/>
    </location>
</feature>
<evidence type="ECO:0000259" key="11">
    <source>
        <dbReference type="PROSITE" id="PS50011"/>
    </source>
</evidence>
<protein>
    <recommendedName>
        <fullName evidence="1">non-specific serine/threonine protein kinase</fullName>
        <ecNumber evidence="1">2.7.11.1</ecNumber>
    </recommendedName>
</protein>
<feature type="compositionally biased region" description="Basic and acidic residues" evidence="9">
    <location>
        <begin position="318"/>
        <end position="327"/>
    </location>
</feature>
<evidence type="ECO:0000313" key="13">
    <source>
        <dbReference type="EMBL" id="SDQ07084.1"/>
    </source>
</evidence>
<keyword evidence="3" id="KW-0808">Transferase</keyword>
<evidence type="ECO:0000256" key="8">
    <source>
        <dbReference type="ARBA" id="ARBA00048679"/>
    </source>
</evidence>